<proteinExistence type="predicted"/>
<accession>A0A3N4LK99</accession>
<name>A0A3N4LK99_9PEZI</name>
<keyword evidence="2" id="KW-1185">Reference proteome</keyword>
<evidence type="ECO:0000313" key="2">
    <source>
        <dbReference type="Proteomes" id="UP000267821"/>
    </source>
</evidence>
<gene>
    <name evidence="1" type="ORF">L211DRAFT_839156</name>
</gene>
<dbReference type="EMBL" id="ML121548">
    <property type="protein sequence ID" value="RPB23186.1"/>
    <property type="molecule type" value="Genomic_DNA"/>
</dbReference>
<evidence type="ECO:0000313" key="1">
    <source>
        <dbReference type="EMBL" id="RPB23186.1"/>
    </source>
</evidence>
<reference evidence="1 2" key="1">
    <citation type="journal article" date="2018" name="Nat. Ecol. Evol.">
        <title>Pezizomycetes genomes reveal the molecular basis of ectomycorrhizal truffle lifestyle.</title>
        <authorList>
            <person name="Murat C."/>
            <person name="Payen T."/>
            <person name="Noel B."/>
            <person name="Kuo A."/>
            <person name="Morin E."/>
            <person name="Chen J."/>
            <person name="Kohler A."/>
            <person name="Krizsan K."/>
            <person name="Balestrini R."/>
            <person name="Da Silva C."/>
            <person name="Montanini B."/>
            <person name="Hainaut M."/>
            <person name="Levati E."/>
            <person name="Barry K.W."/>
            <person name="Belfiori B."/>
            <person name="Cichocki N."/>
            <person name="Clum A."/>
            <person name="Dockter R.B."/>
            <person name="Fauchery L."/>
            <person name="Guy J."/>
            <person name="Iotti M."/>
            <person name="Le Tacon F."/>
            <person name="Lindquist E.A."/>
            <person name="Lipzen A."/>
            <person name="Malagnac F."/>
            <person name="Mello A."/>
            <person name="Molinier V."/>
            <person name="Miyauchi S."/>
            <person name="Poulain J."/>
            <person name="Riccioni C."/>
            <person name="Rubini A."/>
            <person name="Sitrit Y."/>
            <person name="Splivallo R."/>
            <person name="Traeger S."/>
            <person name="Wang M."/>
            <person name="Zifcakova L."/>
            <person name="Wipf D."/>
            <person name="Zambonelli A."/>
            <person name="Paolocci F."/>
            <person name="Nowrousian M."/>
            <person name="Ottonello S."/>
            <person name="Baldrian P."/>
            <person name="Spatafora J.W."/>
            <person name="Henrissat B."/>
            <person name="Nagy L.G."/>
            <person name="Aury J.M."/>
            <person name="Wincker P."/>
            <person name="Grigoriev I.V."/>
            <person name="Bonfante P."/>
            <person name="Martin F.M."/>
        </authorList>
    </citation>
    <scope>NUCLEOTIDE SEQUENCE [LARGE SCALE GENOMIC DNA]</scope>
    <source>
        <strain evidence="1 2">ATCC MYA-4762</strain>
    </source>
</reference>
<dbReference type="AlphaFoldDB" id="A0A3N4LK99"/>
<organism evidence="1 2">
    <name type="scientific">Terfezia boudieri ATCC MYA-4762</name>
    <dbReference type="NCBI Taxonomy" id="1051890"/>
    <lineage>
        <taxon>Eukaryota</taxon>
        <taxon>Fungi</taxon>
        <taxon>Dikarya</taxon>
        <taxon>Ascomycota</taxon>
        <taxon>Pezizomycotina</taxon>
        <taxon>Pezizomycetes</taxon>
        <taxon>Pezizales</taxon>
        <taxon>Pezizaceae</taxon>
        <taxon>Terfezia</taxon>
    </lineage>
</organism>
<sequence length="54" mass="5824">IYKCQREVWVLRIISIRASKAIGDLSIVIENTVEGKAAEGEVILVAAALEAVLT</sequence>
<dbReference type="InParanoid" id="A0A3N4LK99"/>
<feature type="non-terminal residue" evidence="1">
    <location>
        <position position="1"/>
    </location>
</feature>
<dbReference type="Proteomes" id="UP000267821">
    <property type="component" value="Unassembled WGS sequence"/>
</dbReference>
<protein>
    <submittedName>
        <fullName evidence="1">Uncharacterized protein</fullName>
    </submittedName>
</protein>